<dbReference type="AlphaFoldDB" id="A0A395I073"/>
<evidence type="ECO:0000313" key="2">
    <source>
        <dbReference type="EMBL" id="RAL13196.1"/>
    </source>
</evidence>
<evidence type="ECO:0000313" key="3">
    <source>
        <dbReference type="Proteomes" id="UP000248961"/>
    </source>
</evidence>
<keyword evidence="1" id="KW-0732">Signal</keyword>
<proteinExistence type="predicted"/>
<gene>
    <name evidence="2" type="ORF">BO97DRAFT_343345</name>
</gene>
<dbReference type="RefSeq" id="XP_025552350.1">
    <property type="nucleotide sequence ID" value="XM_025691700.1"/>
</dbReference>
<dbReference type="EMBL" id="KZ824280">
    <property type="protein sequence ID" value="RAL13196.1"/>
    <property type="molecule type" value="Genomic_DNA"/>
</dbReference>
<accession>A0A395I073</accession>
<evidence type="ECO:0000256" key="1">
    <source>
        <dbReference type="SAM" id="SignalP"/>
    </source>
</evidence>
<reference evidence="2 3" key="1">
    <citation type="submission" date="2018-02" db="EMBL/GenBank/DDBJ databases">
        <title>The genomes of Aspergillus section Nigri reveals drivers in fungal speciation.</title>
        <authorList>
            <consortium name="DOE Joint Genome Institute"/>
            <person name="Vesth T.C."/>
            <person name="Nybo J."/>
            <person name="Theobald S."/>
            <person name="Brandl J."/>
            <person name="Frisvad J.C."/>
            <person name="Nielsen K.F."/>
            <person name="Lyhne E.K."/>
            <person name="Kogle M.E."/>
            <person name="Kuo A."/>
            <person name="Riley R."/>
            <person name="Clum A."/>
            <person name="Nolan M."/>
            <person name="Lipzen A."/>
            <person name="Salamov A."/>
            <person name="Henrissat B."/>
            <person name="Wiebenga A."/>
            <person name="De vries R.P."/>
            <person name="Grigoriev I.V."/>
            <person name="Mortensen U.H."/>
            <person name="Andersen M.R."/>
            <person name="Baker S.E."/>
        </authorList>
    </citation>
    <scope>NUCLEOTIDE SEQUENCE [LARGE SCALE GENOMIC DNA]</scope>
    <source>
        <strain evidence="2 3">CBS 101889</strain>
    </source>
</reference>
<evidence type="ECO:0008006" key="4">
    <source>
        <dbReference type="Google" id="ProtNLM"/>
    </source>
</evidence>
<dbReference type="Proteomes" id="UP000248961">
    <property type="component" value="Unassembled WGS sequence"/>
</dbReference>
<protein>
    <recommendedName>
        <fullName evidence="4">Secreted protein</fullName>
    </recommendedName>
</protein>
<sequence>SSTMCEFLVALIHFHGCPATCDTTSRFLNRCASAKQTGVDCSDPKDKILGKTTYPSHCPKHRDEGYSRR</sequence>
<dbReference type="GeneID" id="37195989"/>
<dbReference type="OrthoDB" id="3510872at2759"/>
<feature type="chain" id="PRO_5017180994" description="Secreted protein" evidence="1">
    <location>
        <begin position="20"/>
        <end position="69"/>
    </location>
</feature>
<name>A0A395I073_ASPHC</name>
<organism evidence="2 3">
    <name type="scientific">Aspergillus homomorphus (strain CBS 101889)</name>
    <dbReference type="NCBI Taxonomy" id="1450537"/>
    <lineage>
        <taxon>Eukaryota</taxon>
        <taxon>Fungi</taxon>
        <taxon>Dikarya</taxon>
        <taxon>Ascomycota</taxon>
        <taxon>Pezizomycotina</taxon>
        <taxon>Eurotiomycetes</taxon>
        <taxon>Eurotiomycetidae</taxon>
        <taxon>Eurotiales</taxon>
        <taxon>Aspergillaceae</taxon>
        <taxon>Aspergillus</taxon>
        <taxon>Aspergillus subgen. Circumdati</taxon>
    </lineage>
</organism>
<feature type="non-terminal residue" evidence="2">
    <location>
        <position position="1"/>
    </location>
</feature>
<dbReference type="VEuPathDB" id="FungiDB:BO97DRAFT_343345"/>
<feature type="signal peptide" evidence="1">
    <location>
        <begin position="1"/>
        <end position="19"/>
    </location>
</feature>
<keyword evidence="3" id="KW-1185">Reference proteome</keyword>